<gene>
    <name evidence="2" type="ORF">Apau_1724</name>
</gene>
<evidence type="ECO:0000313" key="3">
    <source>
        <dbReference type="Proteomes" id="UP000005096"/>
    </source>
</evidence>
<dbReference type="AlphaFoldDB" id="E3CV55"/>
<keyword evidence="3" id="KW-1185">Reference proteome</keyword>
<keyword evidence="1" id="KW-0472">Membrane</keyword>
<reference evidence="2 3" key="1">
    <citation type="journal article" date="2010" name="Stand. Genomic Sci.">
        <title>Non-contiguous finished genome sequence of Aminomonas paucivorans type strain (GLU-3).</title>
        <authorList>
            <person name="Pitluck S."/>
            <person name="Yasawong M."/>
            <person name="Held B."/>
            <person name="Lapidus A."/>
            <person name="Nolan M."/>
            <person name="Copeland A."/>
            <person name="Lucas S."/>
            <person name="Del Rio T.G."/>
            <person name="Tice H."/>
            <person name="Cheng J.F."/>
            <person name="Chertkov O."/>
            <person name="Goodwin L."/>
            <person name="Tapia R."/>
            <person name="Han C."/>
            <person name="Liolios K."/>
            <person name="Ivanova N."/>
            <person name="Mavromatis K."/>
            <person name="Ovchinnikova G."/>
            <person name="Pati A."/>
            <person name="Chen A."/>
            <person name="Palaniappan K."/>
            <person name="Land M."/>
            <person name="Hauser L."/>
            <person name="Chang Y.J."/>
            <person name="Jeffries C.D."/>
            <person name="Pukall R."/>
            <person name="Spring S."/>
            <person name="Rohde M."/>
            <person name="Sikorski J."/>
            <person name="Goker M."/>
            <person name="Woyke T."/>
            <person name="Bristow J."/>
            <person name="Eisen J.A."/>
            <person name="Markowitz V."/>
            <person name="Hugenholtz P."/>
            <person name="Kyrpides N.C."/>
            <person name="Klenk H.P."/>
        </authorList>
    </citation>
    <scope>NUCLEOTIDE SEQUENCE [LARGE SCALE GENOMIC DNA]</scope>
    <source>
        <strain evidence="2 3">DSM 12260</strain>
    </source>
</reference>
<dbReference type="Proteomes" id="UP000005096">
    <property type="component" value="Chromosome"/>
</dbReference>
<keyword evidence="1" id="KW-1133">Transmembrane helix</keyword>
<protein>
    <recommendedName>
        <fullName evidence="4">SHOCT domain-containing protein</fullName>
    </recommendedName>
</protein>
<dbReference type="STRING" id="584708.Apau_1724"/>
<sequence>MKRRSRPVPVWWGILPLSLDESGLAPALPIPGGMTLRVLLLFFFLALLFRIAQFRRRIRALQGDPEGEALRAILERRFVRGEITREEYERYKDDLDA</sequence>
<dbReference type="HOGENOM" id="CLU_2340639_0_0_0"/>
<name>E3CV55_9BACT</name>
<evidence type="ECO:0008006" key="4">
    <source>
        <dbReference type="Google" id="ProtNLM"/>
    </source>
</evidence>
<dbReference type="RefSeq" id="WP_006301363.1">
    <property type="nucleotide sequence ID" value="NZ_CM001022.1"/>
</dbReference>
<proteinExistence type="predicted"/>
<evidence type="ECO:0000256" key="1">
    <source>
        <dbReference type="SAM" id="Phobius"/>
    </source>
</evidence>
<accession>E3CV55</accession>
<organism evidence="2 3">
    <name type="scientific">Aminomonas paucivorans DSM 12260</name>
    <dbReference type="NCBI Taxonomy" id="584708"/>
    <lineage>
        <taxon>Bacteria</taxon>
        <taxon>Thermotogati</taxon>
        <taxon>Synergistota</taxon>
        <taxon>Synergistia</taxon>
        <taxon>Synergistales</taxon>
        <taxon>Synergistaceae</taxon>
        <taxon>Aminomonas</taxon>
    </lineage>
</organism>
<keyword evidence="1" id="KW-0812">Transmembrane</keyword>
<evidence type="ECO:0000313" key="2">
    <source>
        <dbReference type="EMBL" id="EFQ24142.1"/>
    </source>
</evidence>
<dbReference type="OrthoDB" id="3748887at2"/>
<dbReference type="PaxDb" id="584708-Apau_1724"/>
<feature type="transmembrane region" description="Helical" evidence="1">
    <location>
        <begin position="37"/>
        <end position="52"/>
    </location>
</feature>
<dbReference type="EMBL" id="CM001022">
    <property type="protein sequence ID" value="EFQ24142.1"/>
    <property type="molecule type" value="Genomic_DNA"/>
</dbReference>